<dbReference type="CDD" id="cd07036">
    <property type="entry name" value="TPP_PYR_E1-PDHc-beta_like"/>
    <property type="match status" value="1"/>
</dbReference>
<evidence type="ECO:0000313" key="6">
    <source>
        <dbReference type="Proteomes" id="UP000807850"/>
    </source>
</evidence>
<dbReference type="EMBL" id="JACQAY010000208">
    <property type="protein sequence ID" value="MBI3539908.1"/>
    <property type="molecule type" value="Genomic_DNA"/>
</dbReference>
<comment type="caution">
    <text evidence="5">The sequence shown here is derived from an EMBL/GenBank/DDBJ whole genome shotgun (WGS) entry which is preliminary data.</text>
</comment>
<dbReference type="GO" id="GO:0003863">
    <property type="term" value="F:branched-chain 2-oxo acid dehydrogenase activity"/>
    <property type="evidence" value="ECO:0007669"/>
    <property type="project" value="UniProtKB-EC"/>
</dbReference>
<organism evidence="5 6">
    <name type="scientific">Eiseniibacteriota bacterium</name>
    <dbReference type="NCBI Taxonomy" id="2212470"/>
    <lineage>
        <taxon>Bacteria</taxon>
        <taxon>Candidatus Eiseniibacteriota</taxon>
    </lineage>
</organism>
<accession>A0A9D6L6P1</accession>
<dbReference type="InterPro" id="IPR009014">
    <property type="entry name" value="Transketo_C/PFOR_II"/>
</dbReference>
<dbReference type="Pfam" id="PF02779">
    <property type="entry name" value="Transket_pyr"/>
    <property type="match status" value="1"/>
</dbReference>
<dbReference type="SUPFAM" id="SSF52518">
    <property type="entry name" value="Thiamin diphosphate-binding fold (THDP-binding)"/>
    <property type="match status" value="1"/>
</dbReference>
<name>A0A9D6L6P1_UNCEI</name>
<sequence length="325" mass="34719">MPAMTMVQAIQDALRIALREDPRVVLLGEDIGKAGGVFRVTEGLQAEFGEQRVVDTPLAENGIVGGAIGMAMYGLKPIAEIQFVDFIYPAFDQIVSEMAKLRWRSAGQYACPVVVRAPYGGGIKGGLYHSQSPEAYFCHTAGLTVVIPATPSDAKGLLLAALAGDDPVIFLEPKRLYRSTREDVAEGAFTVPLGRARVARSGEHCTVLAYGAMVPVAVEAAEAAGARGWSVEVVDLRTLAPLDTDAVLASVRRTGRVVILHEAPRTCGYGAELAALIAEQALTSLQAPVLRVTGYDTPFPYTLEHSYLPDAPRTLRAIEHAMTFA</sequence>
<dbReference type="AlphaFoldDB" id="A0A9D6L6P1"/>
<dbReference type="SUPFAM" id="SSF52922">
    <property type="entry name" value="TK C-terminal domain-like"/>
    <property type="match status" value="1"/>
</dbReference>
<dbReference type="FunFam" id="3.40.50.920:FF:000001">
    <property type="entry name" value="Pyruvate dehydrogenase E1 beta subunit"/>
    <property type="match status" value="1"/>
</dbReference>
<dbReference type="FunFam" id="3.40.50.970:FF:000001">
    <property type="entry name" value="Pyruvate dehydrogenase E1 beta subunit"/>
    <property type="match status" value="1"/>
</dbReference>
<evidence type="ECO:0000256" key="2">
    <source>
        <dbReference type="ARBA" id="ARBA00012277"/>
    </source>
</evidence>
<dbReference type="GO" id="GO:0009083">
    <property type="term" value="P:branched-chain amino acid catabolic process"/>
    <property type="evidence" value="ECO:0007669"/>
    <property type="project" value="TreeGrafter"/>
</dbReference>
<dbReference type="InterPro" id="IPR033248">
    <property type="entry name" value="Transketolase_C"/>
</dbReference>
<dbReference type="InterPro" id="IPR005475">
    <property type="entry name" value="Transketolase-like_Pyr-bd"/>
</dbReference>
<dbReference type="Gene3D" id="3.40.50.920">
    <property type="match status" value="1"/>
</dbReference>
<gene>
    <name evidence="5" type="ORF">HY076_06515</name>
</gene>
<reference evidence="5" key="1">
    <citation type="submission" date="2020-07" db="EMBL/GenBank/DDBJ databases">
        <title>Huge and variable diversity of episymbiotic CPR bacteria and DPANN archaea in groundwater ecosystems.</title>
        <authorList>
            <person name="He C.Y."/>
            <person name="Keren R."/>
            <person name="Whittaker M."/>
            <person name="Farag I.F."/>
            <person name="Doudna J."/>
            <person name="Cate J.H.D."/>
            <person name="Banfield J.F."/>
        </authorList>
    </citation>
    <scope>NUCLEOTIDE SEQUENCE</scope>
    <source>
        <strain evidence="5">NC_groundwater_928_Pr1_S-0.2um_72_17</strain>
    </source>
</reference>
<dbReference type="PANTHER" id="PTHR42980">
    <property type="entry name" value="2-OXOISOVALERATE DEHYDROGENASE SUBUNIT BETA-RELATED"/>
    <property type="match status" value="1"/>
</dbReference>
<evidence type="ECO:0000256" key="3">
    <source>
        <dbReference type="ARBA" id="ARBA00023002"/>
    </source>
</evidence>
<dbReference type="PANTHER" id="PTHR42980:SF1">
    <property type="entry name" value="2-OXOISOVALERATE DEHYDROGENASE SUBUNIT BETA, MITOCHONDRIAL"/>
    <property type="match status" value="1"/>
</dbReference>
<comment type="cofactor">
    <cofactor evidence="1">
        <name>thiamine diphosphate</name>
        <dbReference type="ChEBI" id="CHEBI:58937"/>
    </cofactor>
</comment>
<evidence type="ECO:0000259" key="4">
    <source>
        <dbReference type="SMART" id="SM00861"/>
    </source>
</evidence>
<evidence type="ECO:0000256" key="1">
    <source>
        <dbReference type="ARBA" id="ARBA00001964"/>
    </source>
</evidence>
<dbReference type="InterPro" id="IPR029061">
    <property type="entry name" value="THDP-binding"/>
</dbReference>
<dbReference type="SMART" id="SM00861">
    <property type="entry name" value="Transket_pyr"/>
    <property type="match status" value="1"/>
</dbReference>
<dbReference type="Proteomes" id="UP000807850">
    <property type="component" value="Unassembled WGS sequence"/>
</dbReference>
<dbReference type="GO" id="GO:0007584">
    <property type="term" value="P:response to nutrient"/>
    <property type="evidence" value="ECO:0007669"/>
    <property type="project" value="TreeGrafter"/>
</dbReference>
<dbReference type="Pfam" id="PF02780">
    <property type="entry name" value="Transketolase_C"/>
    <property type="match status" value="1"/>
</dbReference>
<proteinExistence type="predicted"/>
<dbReference type="EC" id="1.2.4.4" evidence="2"/>
<feature type="domain" description="Transketolase-like pyrimidine-binding" evidence="4">
    <location>
        <begin position="4"/>
        <end position="179"/>
    </location>
</feature>
<keyword evidence="3" id="KW-0560">Oxidoreductase</keyword>
<evidence type="ECO:0000313" key="5">
    <source>
        <dbReference type="EMBL" id="MBI3539908.1"/>
    </source>
</evidence>
<protein>
    <recommendedName>
        <fullName evidence="2">3-methyl-2-oxobutanoate dehydrogenase (2-methylpropanoyl-transferring)</fullName>
        <ecNumber evidence="2">1.2.4.4</ecNumber>
    </recommendedName>
</protein>
<dbReference type="Gene3D" id="3.40.50.970">
    <property type="match status" value="1"/>
</dbReference>